<dbReference type="InterPro" id="IPR005181">
    <property type="entry name" value="SASA"/>
</dbReference>
<comment type="caution">
    <text evidence="6">The sequence shown here is derived from an EMBL/GenBank/DDBJ whole genome shotgun (WGS) entry which is preliminary data.</text>
</comment>
<keyword evidence="7" id="KW-1185">Reference proteome</keyword>
<dbReference type="RefSeq" id="WP_071505327.1">
    <property type="nucleotide sequence ID" value="NZ_MORL01000016.1"/>
</dbReference>
<dbReference type="InterPro" id="IPR013783">
    <property type="entry name" value="Ig-like_fold"/>
</dbReference>
<dbReference type="SUPFAM" id="SSF52266">
    <property type="entry name" value="SGNH hydrolase"/>
    <property type="match status" value="1"/>
</dbReference>
<name>A0A1S2VFC1_9BACT</name>
<dbReference type="OrthoDB" id="1488710at2"/>
<feature type="domain" description="Sialate O-acetylesterase" evidence="5">
    <location>
        <begin position="230"/>
        <end position="317"/>
    </location>
</feature>
<evidence type="ECO:0008006" key="8">
    <source>
        <dbReference type="Google" id="ProtNLM"/>
    </source>
</evidence>
<evidence type="ECO:0000313" key="7">
    <source>
        <dbReference type="Proteomes" id="UP000181790"/>
    </source>
</evidence>
<evidence type="ECO:0000259" key="4">
    <source>
        <dbReference type="Pfam" id="PF01345"/>
    </source>
</evidence>
<evidence type="ECO:0000313" key="6">
    <source>
        <dbReference type="EMBL" id="OIN56985.1"/>
    </source>
</evidence>
<dbReference type="InterPro" id="IPR051172">
    <property type="entry name" value="Chlamydia_OmcB"/>
</dbReference>
<evidence type="ECO:0000259" key="5">
    <source>
        <dbReference type="Pfam" id="PF03629"/>
    </source>
</evidence>
<protein>
    <recommendedName>
        <fullName evidence="8">DUF11 domain-containing protein</fullName>
    </recommendedName>
</protein>
<organism evidence="6 7">
    <name type="scientific">Arsenicibacter rosenii</name>
    <dbReference type="NCBI Taxonomy" id="1750698"/>
    <lineage>
        <taxon>Bacteria</taxon>
        <taxon>Pseudomonadati</taxon>
        <taxon>Bacteroidota</taxon>
        <taxon>Cytophagia</taxon>
        <taxon>Cytophagales</taxon>
        <taxon>Spirosomataceae</taxon>
        <taxon>Arsenicibacter</taxon>
    </lineage>
</organism>
<dbReference type="InterPro" id="IPR047589">
    <property type="entry name" value="DUF11_rpt"/>
</dbReference>
<dbReference type="NCBIfam" id="TIGR01451">
    <property type="entry name" value="B_ant_repeat"/>
    <property type="match status" value="2"/>
</dbReference>
<reference evidence="6 7" key="1">
    <citation type="submission" date="2016-10" db="EMBL/GenBank/DDBJ databases">
        <title>Arsenicibacter rosenii gen. nov., sp. nov., an efficient arsenic-methylating bacterium isolated from an arsenic-contaminated paddy soil.</title>
        <authorList>
            <person name="Huang K."/>
        </authorList>
    </citation>
    <scope>NUCLEOTIDE SEQUENCE [LARGE SCALE GENOMIC DNA]</scope>
    <source>
        <strain evidence="6 7">SM-1</strain>
    </source>
</reference>
<evidence type="ECO:0000256" key="3">
    <source>
        <dbReference type="SAM" id="SignalP"/>
    </source>
</evidence>
<dbReference type="PANTHER" id="PTHR34819:SF5">
    <property type="entry name" value="CONSERVED REPEAT DOMAIN PROTEIN"/>
    <property type="match status" value="1"/>
</dbReference>
<sequence>MRRLIWLLLLITTPVFAQLQLTAPVARLVVQRGSDGTGKLLVSGLINGVAADQIDARLTPVAANQGVTTGWQTLRLDPQKNLFYGFITGSGGWYILTVRATLNGALISQTTLQPVGIGEVFITAGQSNSRGLGIGDNDLGAISDRVSTIDTINHYYPPGNSPLFSSGDPMPYPAYKALSATRRVFPMGESSWGWGELGDYIVNRYNVPVAFYDAGWDSSTIENWINTANGIPACNRYWCNGDWPNLQPYTNLKNLLQYYGSTGGVRAVLWHQGEAEYGDNGSGSVPFYVDRLRQLIQRSRQDFNNRNVPWMIARVSFDGSVNKPDLITKQIEVVNTGGLNAFLGPFNDTIINRNAGSVDVHFRNSQRVTPFPYYYLNPNGIPADMGLSRFARNWNTSLDNSFFQSATPVLPDQLAVTGPVAKIIPAGSSLSVAFVTAGTFNNDNQWQVQLLDAQGRFVTLLGGGSSSPITVSLPGSVSSGSYRIRVVATNPVLPGVPSAVFQIGTPPASTDLQLTQTPSRRTVPINDTATITLRVQNQGPATATNVVVQDRLPGNMVFDAGSGIAHQNGVVSTTFTQIPSGSSVSVTFRVRLTAAGIYRNAAEIMLADNADPDSRPGSGTADGEDDTAIIDIRTTPVSDAAVFTSPNPNQFPVPAVQSNQPTPNPNLADLSVQLVASNRAPALNEVLTYTVLVSNAGGATANNISLGAYLPPTQQFVAGNAFSQNGNALTATIGSLGANSTTWLAFRSQVTGSGQSIVKIQITAASPADPDSTPDNGTDNGEDDTARADVRVHP</sequence>
<dbReference type="Proteomes" id="UP000181790">
    <property type="component" value="Unassembled WGS sequence"/>
</dbReference>
<evidence type="ECO:0000256" key="2">
    <source>
        <dbReference type="SAM" id="MobiDB-lite"/>
    </source>
</evidence>
<dbReference type="EMBL" id="MORL01000016">
    <property type="protein sequence ID" value="OIN56985.1"/>
    <property type="molecule type" value="Genomic_DNA"/>
</dbReference>
<dbReference type="InterPro" id="IPR036514">
    <property type="entry name" value="SGNH_hydro_sf"/>
</dbReference>
<dbReference type="Pfam" id="PF03629">
    <property type="entry name" value="SASA"/>
    <property type="match status" value="1"/>
</dbReference>
<feature type="domain" description="DUF11" evidence="4">
    <location>
        <begin position="511"/>
        <end position="615"/>
    </location>
</feature>
<proteinExistence type="predicted"/>
<evidence type="ECO:0000256" key="1">
    <source>
        <dbReference type="ARBA" id="ARBA00022801"/>
    </source>
</evidence>
<dbReference type="PANTHER" id="PTHR34819">
    <property type="entry name" value="LARGE CYSTEINE-RICH PERIPLASMIC PROTEIN OMCB"/>
    <property type="match status" value="1"/>
</dbReference>
<feature type="chain" id="PRO_5010255255" description="DUF11 domain-containing protein" evidence="3">
    <location>
        <begin position="18"/>
        <end position="794"/>
    </location>
</feature>
<feature type="region of interest" description="Disordered" evidence="2">
    <location>
        <begin position="608"/>
        <end position="627"/>
    </location>
</feature>
<dbReference type="AlphaFoldDB" id="A0A1S2VFC1"/>
<gene>
    <name evidence="6" type="ORF">BLX24_21760</name>
</gene>
<dbReference type="Gene3D" id="2.60.40.10">
    <property type="entry name" value="Immunoglobulins"/>
    <property type="match status" value="2"/>
</dbReference>
<dbReference type="InterPro" id="IPR001434">
    <property type="entry name" value="OmcB-like_DUF11"/>
</dbReference>
<keyword evidence="1" id="KW-0378">Hydrolase</keyword>
<keyword evidence="3" id="KW-0732">Signal</keyword>
<feature type="domain" description="DUF11" evidence="4">
    <location>
        <begin position="669"/>
        <end position="776"/>
    </location>
</feature>
<dbReference type="Gene3D" id="3.40.50.1110">
    <property type="entry name" value="SGNH hydrolase"/>
    <property type="match status" value="1"/>
</dbReference>
<accession>A0A1S2VFC1</accession>
<feature type="compositionally biased region" description="Basic and acidic residues" evidence="2">
    <location>
        <begin position="784"/>
        <end position="794"/>
    </location>
</feature>
<dbReference type="GO" id="GO:0016788">
    <property type="term" value="F:hydrolase activity, acting on ester bonds"/>
    <property type="evidence" value="ECO:0007669"/>
    <property type="project" value="UniProtKB-ARBA"/>
</dbReference>
<feature type="signal peptide" evidence="3">
    <location>
        <begin position="1"/>
        <end position="17"/>
    </location>
</feature>
<feature type="region of interest" description="Disordered" evidence="2">
    <location>
        <begin position="763"/>
        <end position="794"/>
    </location>
</feature>
<dbReference type="Pfam" id="PF01345">
    <property type="entry name" value="DUF11"/>
    <property type="match status" value="2"/>
</dbReference>